<feature type="chain" id="PRO_5009681441" evidence="1">
    <location>
        <begin position="48"/>
        <end position="231"/>
    </location>
</feature>
<feature type="signal peptide" evidence="1">
    <location>
        <begin position="1"/>
        <end position="47"/>
    </location>
</feature>
<reference evidence="3" key="2">
    <citation type="submission" date="2014-11" db="EMBL/GenBank/DDBJ databases">
        <title>Draft genome sequence of Hydrogenophaga intermedia S1.</title>
        <authorList>
            <person name="Gan H.M."/>
            <person name="Chew T.H."/>
            <person name="Stolz A."/>
        </authorList>
    </citation>
    <scope>NUCLEOTIDE SEQUENCE [LARGE SCALE GENOMIC DNA]</scope>
    <source>
        <strain evidence="3">S1</strain>
    </source>
</reference>
<proteinExistence type="predicted"/>
<dbReference type="Gene3D" id="3.10.450.50">
    <property type="match status" value="1"/>
</dbReference>
<dbReference type="Gene3D" id="1.10.10.640">
    <property type="entry name" value="phospholipid-binding protein"/>
    <property type="match status" value="1"/>
</dbReference>
<dbReference type="Proteomes" id="UP000028878">
    <property type="component" value="Unassembled WGS sequence"/>
</dbReference>
<dbReference type="PROSITE" id="PS51318">
    <property type="entry name" value="TAT"/>
    <property type="match status" value="1"/>
</dbReference>
<sequence length="231" mass="25797" precursor="true">MGRPSHRHNAVTQATGPERTFMITLQRRSWLAGMALALTAFNLPASAAEAPDAMVKRLSTEVLDLIKADPAIKAGNIDRIMAVVDEKIMPNVNFTRMTSSAVGRHWRQATPEQQQRLQAEFKALLVRTYSGALGEVRDQTLSFKPLRMQPTDTEVVVRSEVRGRGEPIQLDYRMEKSNDSWKIYDLNVLGLWLVETYRTQFAQEINAKGIDGLIESLAQRNKSGGGTAKTN</sequence>
<keyword evidence="1" id="KW-0732">Signal</keyword>
<dbReference type="PANTHER" id="PTHR36573:SF1">
    <property type="entry name" value="INTERMEMBRANE PHOSPHOLIPID TRANSPORT SYSTEM BINDING PROTEIN MLAC"/>
    <property type="match status" value="1"/>
</dbReference>
<dbReference type="EMBL" id="CCAE010000002">
    <property type="protein sequence ID" value="CDN85996.1"/>
    <property type="molecule type" value="Genomic_DNA"/>
</dbReference>
<dbReference type="AlphaFoldDB" id="A0A1L1PIU4"/>
<reference evidence="3" key="1">
    <citation type="submission" date="2014-02" db="EMBL/GenBank/DDBJ databases">
        <authorList>
            <person name="Gan H."/>
        </authorList>
    </citation>
    <scope>NUCLEOTIDE SEQUENCE [LARGE SCALE GENOMIC DNA]</scope>
    <source>
        <strain evidence="3">S1</strain>
    </source>
</reference>
<accession>A0A1L1PIU4</accession>
<evidence type="ECO:0000256" key="1">
    <source>
        <dbReference type="SAM" id="SignalP"/>
    </source>
</evidence>
<dbReference type="PANTHER" id="PTHR36573">
    <property type="entry name" value="INTERMEMBRANE PHOSPHOLIPID TRANSPORT SYSTEM BINDING PROTEIN MLAC"/>
    <property type="match status" value="1"/>
</dbReference>
<dbReference type="InterPro" id="IPR006311">
    <property type="entry name" value="TAT_signal"/>
</dbReference>
<dbReference type="InterPro" id="IPR008869">
    <property type="entry name" value="MlaC/ttg2D"/>
</dbReference>
<evidence type="ECO:0000313" key="2">
    <source>
        <dbReference type="EMBL" id="CDN85996.1"/>
    </source>
</evidence>
<name>A0A1L1PIU4_HYDIT</name>
<gene>
    <name evidence="2" type="ORF">BN948_00394</name>
</gene>
<keyword evidence="3" id="KW-1185">Reference proteome</keyword>
<evidence type="ECO:0000313" key="3">
    <source>
        <dbReference type="Proteomes" id="UP000028878"/>
    </source>
</evidence>
<protein>
    <submittedName>
        <fullName evidence="2">Toluene tolerance</fullName>
    </submittedName>
</protein>
<organism evidence="2 3">
    <name type="scientific">Hydrogenophaga intermedia</name>
    <dbReference type="NCBI Taxonomy" id="65786"/>
    <lineage>
        <taxon>Bacteria</taxon>
        <taxon>Pseudomonadati</taxon>
        <taxon>Pseudomonadota</taxon>
        <taxon>Betaproteobacteria</taxon>
        <taxon>Burkholderiales</taxon>
        <taxon>Comamonadaceae</taxon>
        <taxon>Hydrogenophaga</taxon>
    </lineage>
</organism>
<dbReference type="PIRSF" id="PIRSF004649">
    <property type="entry name" value="MlaC"/>
    <property type="match status" value="1"/>
</dbReference>
<dbReference type="Pfam" id="PF05494">
    <property type="entry name" value="MlaC"/>
    <property type="match status" value="1"/>
</dbReference>